<feature type="region of interest" description="Disordered" evidence="4">
    <location>
        <begin position="524"/>
        <end position="549"/>
    </location>
</feature>
<dbReference type="Gene3D" id="2.120.10.80">
    <property type="entry name" value="Kelch-type beta propeller"/>
    <property type="match status" value="1"/>
</dbReference>
<dbReference type="PANTHER" id="PTHR24412">
    <property type="entry name" value="KELCH PROTEIN"/>
    <property type="match status" value="1"/>
</dbReference>
<dbReference type="GO" id="GO:0005737">
    <property type="term" value="C:cytoplasm"/>
    <property type="evidence" value="ECO:0000318"/>
    <property type="project" value="GO_Central"/>
</dbReference>
<dbReference type="RefSeq" id="XP_035676075.1">
    <property type="nucleotide sequence ID" value="XM_035820182.1"/>
</dbReference>
<evidence type="ECO:0000256" key="3">
    <source>
        <dbReference type="PROSITE-ProRule" id="PRU00042"/>
    </source>
</evidence>
<evidence type="ECO:0000259" key="5">
    <source>
        <dbReference type="PROSITE" id="PS50097"/>
    </source>
</evidence>
<dbReference type="InterPro" id="IPR015915">
    <property type="entry name" value="Kelch-typ_b-propeller"/>
</dbReference>
<evidence type="ECO:0000256" key="1">
    <source>
        <dbReference type="ARBA" id="ARBA00022441"/>
    </source>
</evidence>
<dbReference type="Gene3D" id="3.30.160.60">
    <property type="entry name" value="Classic Zinc Finger"/>
    <property type="match status" value="1"/>
</dbReference>
<keyword evidence="3" id="KW-0479">Metal-binding</keyword>
<dbReference type="Pfam" id="PF07707">
    <property type="entry name" value="BACK"/>
    <property type="match status" value="1"/>
</dbReference>
<proteinExistence type="predicted"/>
<reference evidence="7" key="1">
    <citation type="journal article" date="2020" name="Nat. Ecol. Evol.">
        <title>Deeply conserved synteny resolves early events in vertebrate evolution.</title>
        <authorList>
            <person name="Simakov O."/>
            <person name="Marletaz F."/>
            <person name="Yue J.X."/>
            <person name="O'Connell B."/>
            <person name="Jenkins J."/>
            <person name="Brandt A."/>
            <person name="Calef R."/>
            <person name="Tung C.H."/>
            <person name="Huang T.K."/>
            <person name="Schmutz J."/>
            <person name="Satoh N."/>
            <person name="Yu J.K."/>
            <person name="Putnam N.H."/>
            <person name="Green R.E."/>
            <person name="Rokhsar D.S."/>
        </authorList>
    </citation>
    <scope>NUCLEOTIDE SEQUENCE [LARGE SCALE GENOMIC DNA]</scope>
    <source>
        <strain evidence="7">S238N-H82</strain>
    </source>
</reference>
<feature type="domain" description="BTB" evidence="5">
    <location>
        <begin position="1"/>
        <end position="40"/>
    </location>
</feature>
<name>A0A9J7L5W6_BRAFL</name>
<dbReference type="InterPro" id="IPR036236">
    <property type="entry name" value="Znf_C2H2_sf"/>
</dbReference>
<evidence type="ECO:0000259" key="6">
    <source>
        <dbReference type="PROSITE" id="PS50157"/>
    </source>
</evidence>
<evidence type="ECO:0000256" key="4">
    <source>
        <dbReference type="SAM" id="MobiDB-lite"/>
    </source>
</evidence>
<feature type="compositionally biased region" description="Acidic residues" evidence="4">
    <location>
        <begin position="629"/>
        <end position="641"/>
    </location>
</feature>
<dbReference type="SMART" id="SM00875">
    <property type="entry name" value="BACK"/>
    <property type="match status" value="1"/>
</dbReference>
<dbReference type="SUPFAM" id="SSF117281">
    <property type="entry name" value="Kelch motif"/>
    <property type="match status" value="1"/>
</dbReference>
<sequence>MFTSDMAESRQKTVVLQGLDAGMFGEILSYIYSGTLHVSLDKVQPLYQAADLLQLDYVRDTCSSYMAMNVERSTCVDLYKFADVYSVDIVQNRCLQLIHRNFVEVASSREFYSLNVNQLTEIISHDELDVKAETTVWEAVVRWVQHSKEDRLHLLPSILPHIRFNLLTSYDKAGILEHPLVKENAGSSDVVKNVVQKEGKTKLNPRLGMTMEMVLLYSSIPGSKELIFMNPQKGKCMSCTYKPEDFHDFRDMTVTSDNNIYILQTEILEDNDQLTLRKYKHAENMWEQAGVSIILRGHEDEEHLVEVDGVLYYIAFDPEDDRLLLQIRKYNPHTNQWQECSQLQLDTMNDFARTIYYQNAILSCGPNLYFLISAEMHCYDPRVDRWYRRTPPSRFPEFITAVTMGTEIFCTDIDFSVTMLYDTESDCWQELQGGPYPTNLALRSVPKFFVLENQLHILFTCGSDSQGQGGYKNLVYVYDRSADAWRDLKATVPNTEFSTNSSHWPNDSSLGCFGSERCAVDPGKEMNNTGNPWKEMDRADHPGKDSDSRVTMRTTMGLQQATCELNFFHPDNTSTSQGSTLGPCHVPRSFLPAQGVGKQTGETHYMCEVCGSRTARKCSLALHKRTDSEEISFESDQDDYSEAQKGHLDNHRIAETSVDKPSMCEKSTYSPPEDPPHSSYLCQGLVFSDYCDVICDVGYVPETDDIQGCSWTGNWTAFRRENATEMENAVSAVYESCAALMKDDRHTTSGNYTIDPDGPDFGAEPVSVHCDLDTGTTEVGHDSESRIVVSPRCNPPGCYKRKINSCYRATLEQLSALSAVSRSCKQFFKYDCHHASLGAPDLNMAWWISRDGKERYDWYGSTIKRHTCKCGEKGTCANVTSYPSCNCDNNDYALREDSGYTTDKHTLPVIELAFGDTGDDNEYAHHTLGKFMCEGTNH</sequence>
<keyword evidence="3" id="KW-0863">Zinc-finger</keyword>
<dbReference type="GO" id="GO:0031463">
    <property type="term" value="C:Cul3-RING ubiquitin ligase complex"/>
    <property type="evidence" value="ECO:0000318"/>
    <property type="project" value="GO_Central"/>
</dbReference>
<dbReference type="AlphaFoldDB" id="A0A9J7L5W6"/>
<dbReference type="PROSITE" id="PS50157">
    <property type="entry name" value="ZINC_FINGER_C2H2_2"/>
    <property type="match status" value="1"/>
</dbReference>
<evidence type="ECO:0000313" key="7">
    <source>
        <dbReference type="Proteomes" id="UP000001554"/>
    </source>
</evidence>
<dbReference type="GeneID" id="118415514"/>
<keyword evidence="1" id="KW-0880">Kelch repeat</keyword>
<dbReference type="SUPFAM" id="SSF54695">
    <property type="entry name" value="POZ domain"/>
    <property type="match status" value="1"/>
</dbReference>
<dbReference type="Gene3D" id="2.60.120.1000">
    <property type="match status" value="1"/>
</dbReference>
<organism evidence="7 8">
    <name type="scientific">Branchiostoma floridae</name>
    <name type="common">Florida lancelet</name>
    <name type="synonym">Amphioxus</name>
    <dbReference type="NCBI Taxonomy" id="7739"/>
    <lineage>
        <taxon>Eukaryota</taxon>
        <taxon>Metazoa</taxon>
        <taxon>Chordata</taxon>
        <taxon>Cephalochordata</taxon>
        <taxon>Leptocardii</taxon>
        <taxon>Amphioxiformes</taxon>
        <taxon>Branchiostomatidae</taxon>
        <taxon>Branchiostoma</taxon>
    </lineage>
</organism>
<feature type="compositionally biased region" description="Basic and acidic residues" evidence="4">
    <location>
        <begin position="534"/>
        <end position="549"/>
    </location>
</feature>
<dbReference type="GO" id="GO:1990756">
    <property type="term" value="F:ubiquitin-like ligase-substrate adaptor activity"/>
    <property type="evidence" value="ECO:0000318"/>
    <property type="project" value="GO_Central"/>
</dbReference>
<keyword evidence="7" id="KW-1185">Reference proteome</keyword>
<feature type="region of interest" description="Disordered" evidence="4">
    <location>
        <begin position="656"/>
        <end position="675"/>
    </location>
</feature>
<dbReference type="InterPro" id="IPR013087">
    <property type="entry name" value="Znf_C2H2_type"/>
</dbReference>
<dbReference type="PANTHER" id="PTHR24412:SF491">
    <property type="entry name" value="KELCH REPEAT AND BTB DOMAIN-CONTAINING PROTEIN 12"/>
    <property type="match status" value="1"/>
</dbReference>
<dbReference type="FunFam" id="1.25.40.420:FF:000001">
    <property type="entry name" value="Kelch-like family member 12"/>
    <property type="match status" value="1"/>
</dbReference>
<protein>
    <submittedName>
        <fullName evidence="8">Kelch repeat and BTB domain-containing protein 7-like</fullName>
    </submittedName>
</protein>
<dbReference type="Proteomes" id="UP000001554">
    <property type="component" value="Chromosome 5"/>
</dbReference>
<keyword evidence="2" id="KW-0677">Repeat</keyword>
<evidence type="ECO:0000256" key="2">
    <source>
        <dbReference type="ARBA" id="ARBA00022737"/>
    </source>
</evidence>
<dbReference type="SUPFAM" id="SSF57667">
    <property type="entry name" value="beta-beta-alpha zinc fingers"/>
    <property type="match status" value="1"/>
</dbReference>
<dbReference type="KEGG" id="bfo:118415514"/>
<feature type="domain" description="C2H2-type" evidence="6">
    <location>
        <begin position="605"/>
        <end position="632"/>
    </location>
</feature>
<reference evidence="8" key="2">
    <citation type="submission" date="2025-08" db="UniProtKB">
        <authorList>
            <consortium name="RefSeq"/>
        </authorList>
    </citation>
    <scope>IDENTIFICATION</scope>
    <source>
        <strain evidence="8">S238N-H82</strain>
        <tissue evidence="8">Testes</tissue>
    </source>
</reference>
<dbReference type="Pfam" id="PF00651">
    <property type="entry name" value="BTB"/>
    <property type="match status" value="1"/>
</dbReference>
<dbReference type="PROSITE" id="PS50097">
    <property type="entry name" value="BTB"/>
    <property type="match status" value="1"/>
</dbReference>
<dbReference type="GO" id="GO:0008270">
    <property type="term" value="F:zinc ion binding"/>
    <property type="evidence" value="ECO:0007669"/>
    <property type="project" value="UniProtKB-KW"/>
</dbReference>
<dbReference type="InterPro" id="IPR011333">
    <property type="entry name" value="SKP1/BTB/POZ_sf"/>
</dbReference>
<evidence type="ECO:0000313" key="8">
    <source>
        <dbReference type="RefSeq" id="XP_035676075.1"/>
    </source>
</evidence>
<dbReference type="InterPro" id="IPR011705">
    <property type="entry name" value="BACK"/>
</dbReference>
<gene>
    <name evidence="8" type="primary">LOC118415514</name>
</gene>
<accession>A0A9J7L5W6</accession>
<dbReference type="InterPro" id="IPR000210">
    <property type="entry name" value="BTB/POZ_dom"/>
</dbReference>
<dbReference type="Gene3D" id="3.30.710.10">
    <property type="entry name" value="Potassium Channel Kv1.1, Chain A"/>
    <property type="match status" value="1"/>
</dbReference>
<dbReference type="GO" id="GO:0043161">
    <property type="term" value="P:proteasome-mediated ubiquitin-dependent protein catabolic process"/>
    <property type="evidence" value="ECO:0000318"/>
    <property type="project" value="GO_Central"/>
</dbReference>
<feature type="region of interest" description="Disordered" evidence="4">
    <location>
        <begin position="629"/>
        <end position="649"/>
    </location>
</feature>
<dbReference type="OrthoDB" id="6359816at2759"/>
<keyword evidence="3" id="KW-0862">Zinc</keyword>
<dbReference type="Gene3D" id="1.25.40.420">
    <property type="match status" value="1"/>
</dbReference>